<comment type="similarity">
    <text evidence="2">Belongs to the SusD family.</text>
</comment>
<dbReference type="SUPFAM" id="SSF48452">
    <property type="entry name" value="TPR-like"/>
    <property type="match status" value="1"/>
</dbReference>
<dbReference type="InterPro" id="IPR012944">
    <property type="entry name" value="SusD_RagB_dom"/>
</dbReference>
<dbReference type="Pfam" id="PF14322">
    <property type="entry name" value="SusD-like_3"/>
    <property type="match status" value="1"/>
</dbReference>
<evidence type="ECO:0000256" key="5">
    <source>
        <dbReference type="ARBA" id="ARBA00023237"/>
    </source>
</evidence>
<dbReference type="EMBL" id="BMEC01000009">
    <property type="protein sequence ID" value="GGC40868.1"/>
    <property type="molecule type" value="Genomic_DNA"/>
</dbReference>
<dbReference type="Gene3D" id="1.25.40.390">
    <property type="match status" value="1"/>
</dbReference>
<keyword evidence="4" id="KW-0472">Membrane</keyword>
<accession>A0ABQ1MLI4</accession>
<protein>
    <submittedName>
        <fullName evidence="8">Membrane protein</fullName>
    </submittedName>
</protein>
<comment type="caution">
    <text evidence="8">The sequence shown here is derived from an EMBL/GenBank/DDBJ whole genome shotgun (WGS) entry which is preliminary data.</text>
</comment>
<keyword evidence="5" id="KW-0998">Cell outer membrane</keyword>
<evidence type="ECO:0000256" key="1">
    <source>
        <dbReference type="ARBA" id="ARBA00004442"/>
    </source>
</evidence>
<evidence type="ECO:0000259" key="7">
    <source>
        <dbReference type="Pfam" id="PF14322"/>
    </source>
</evidence>
<feature type="domain" description="SusD-like N-terminal" evidence="7">
    <location>
        <begin position="99"/>
        <end position="222"/>
    </location>
</feature>
<dbReference type="PROSITE" id="PS51257">
    <property type="entry name" value="PROKAR_LIPOPROTEIN"/>
    <property type="match status" value="1"/>
</dbReference>
<evidence type="ECO:0000256" key="3">
    <source>
        <dbReference type="ARBA" id="ARBA00022729"/>
    </source>
</evidence>
<keyword evidence="3" id="KW-0732">Signal</keyword>
<feature type="domain" description="RagB/SusD" evidence="6">
    <location>
        <begin position="281"/>
        <end position="457"/>
    </location>
</feature>
<organism evidence="8 9">
    <name type="scientific">Marivirga lumbricoides</name>
    <dbReference type="NCBI Taxonomy" id="1046115"/>
    <lineage>
        <taxon>Bacteria</taxon>
        <taxon>Pseudomonadati</taxon>
        <taxon>Bacteroidota</taxon>
        <taxon>Cytophagia</taxon>
        <taxon>Cytophagales</taxon>
        <taxon>Marivirgaceae</taxon>
        <taxon>Marivirga</taxon>
    </lineage>
</organism>
<keyword evidence="9" id="KW-1185">Reference proteome</keyword>
<evidence type="ECO:0000313" key="9">
    <source>
        <dbReference type="Proteomes" id="UP000636010"/>
    </source>
</evidence>
<gene>
    <name evidence="8" type="ORF">GCM10011506_28040</name>
</gene>
<evidence type="ECO:0000256" key="4">
    <source>
        <dbReference type="ARBA" id="ARBA00023136"/>
    </source>
</evidence>
<name>A0ABQ1MLI4_9BACT</name>
<comment type="subcellular location">
    <subcellularLocation>
        <location evidence="1">Cell outer membrane</location>
    </subcellularLocation>
</comment>
<evidence type="ECO:0000313" key="8">
    <source>
        <dbReference type="EMBL" id="GGC40868.1"/>
    </source>
</evidence>
<dbReference type="RefSeq" id="WP_188464535.1">
    <property type="nucleotide sequence ID" value="NZ_BAABHU010000009.1"/>
</dbReference>
<dbReference type="InterPro" id="IPR033985">
    <property type="entry name" value="SusD-like_N"/>
</dbReference>
<dbReference type="CDD" id="cd08977">
    <property type="entry name" value="SusD"/>
    <property type="match status" value="1"/>
</dbReference>
<dbReference type="Pfam" id="PF07980">
    <property type="entry name" value="SusD_RagB"/>
    <property type="match status" value="1"/>
</dbReference>
<proteinExistence type="inferred from homology"/>
<dbReference type="Proteomes" id="UP000636010">
    <property type="component" value="Unassembled WGS sequence"/>
</dbReference>
<reference evidence="9" key="1">
    <citation type="journal article" date="2019" name="Int. J. Syst. Evol. Microbiol.">
        <title>The Global Catalogue of Microorganisms (GCM) 10K type strain sequencing project: providing services to taxonomists for standard genome sequencing and annotation.</title>
        <authorList>
            <consortium name="The Broad Institute Genomics Platform"/>
            <consortium name="The Broad Institute Genome Sequencing Center for Infectious Disease"/>
            <person name="Wu L."/>
            <person name="Ma J."/>
        </authorList>
    </citation>
    <scope>NUCLEOTIDE SEQUENCE [LARGE SCALE GENOMIC DNA]</scope>
    <source>
        <strain evidence="9">CGMCC 1.10832</strain>
    </source>
</reference>
<dbReference type="InterPro" id="IPR011990">
    <property type="entry name" value="TPR-like_helical_dom_sf"/>
</dbReference>
<evidence type="ECO:0000259" key="6">
    <source>
        <dbReference type="Pfam" id="PF07980"/>
    </source>
</evidence>
<sequence>MFKNSILVIIIISTFLLSCKEEFLEKAPQDKLTQENFPSNPADALAATNAIYEVLRFGTYHRGYYPIDDIMSDDALKGSSPGDLVADLQPFDVFDHNVTNPFVLNWWRALYTGVRRANVVIDRVSQVEMDQNLKERYIGEAKFLRGLYYSDLARGYGGVPLVTESAIRTDYTRATIEQTYDFIEADLRAAIEALPEKSDYAADDLGRATKGAAKALLARVYLYQEEYDSAAFFAEEVINSQQYDLEPSFESAFREETEFGSESVFEIGGIGVQGGVTAGNNEYTTGQGVRGNPNRGIGANRPSMDLINSFEAGDPRMQATVIFVGEVLDGIEIVGDSQTPDTTATGQIETYNQKIWTPGTTPFSNTAHNRRLIRYAEVLLIAAEALNRSNNAAQALVYLNEVRERAREGNESILPDITETDPDLLEGLILEERRHELAMEGHRFWDLVRTGNAEEVLGTFGFQTNKHELLPIPQSERDITNGLLEQNPNWN</sequence>
<evidence type="ECO:0000256" key="2">
    <source>
        <dbReference type="ARBA" id="ARBA00006275"/>
    </source>
</evidence>